<dbReference type="GO" id="GO:0003735">
    <property type="term" value="F:structural constituent of ribosome"/>
    <property type="evidence" value="ECO:0007669"/>
    <property type="project" value="InterPro"/>
</dbReference>
<evidence type="ECO:0000256" key="1">
    <source>
        <dbReference type="ARBA" id="ARBA00022730"/>
    </source>
</evidence>
<dbReference type="HAMAP" id="MF_01334">
    <property type="entry name" value="Ribosomal_bL25_CTC"/>
    <property type="match status" value="1"/>
</dbReference>
<dbReference type="InterPro" id="IPR020056">
    <property type="entry name" value="Rbsml_bL25/Gln-tRNA_synth_N"/>
</dbReference>
<dbReference type="InterPro" id="IPR020930">
    <property type="entry name" value="Ribosomal_uL5_bac-type"/>
</dbReference>
<organism evidence="8 9">
    <name type="scientific">Humidesulfovibrio mexicanus</name>
    <dbReference type="NCBI Taxonomy" id="147047"/>
    <lineage>
        <taxon>Bacteria</taxon>
        <taxon>Pseudomonadati</taxon>
        <taxon>Thermodesulfobacteriota</taxon>
        <taxon>Desulfovibrionia</taxon>
        <taxon>Desulfovibrionales</taxon>
        <taxon>Desulfovibrionaceae</taxon>
        <taxon>Humidesulfovibrio</taxon>
    </lineage>
</organism>
<comment type="function">
    <text evidence="5">This is one of the proteins that binds to the 5S RNA in the ribosome where it forms part of the central protuberance.</text>
</comment>
<dbReference type="InterPro" id="IPR037121">
    <property type="entry name" value="Ribosomal_bL25_C"/>
</dbReference>
<reference evidence="8 9" key="1">
    <citation type="submission" date="2017-06" db="EMBL/GenBank/DDBJ databases">
        <authorList>
            <person name="Kim H.J."/>
            <person name="Triplett B.A."/>
        </authorList>
    </citation>
    <scope>NUCLEOTIDE SEQUENCE [LARGE SCALE GENOMIC DNA]</scope>
    <source>
        <strain evidence="8 9">DSM 13116</strain>
    </source>
</reference>
<dbReference type="GO" id="GO:0008097">
    <property type="term" value="F:5S rRNA binding"/>
    <property type="evidence" value="ECO:0007669"/>
    <property type="project" value="InterPro"/>
</dbReference>
<protein>
    <recommendedName>
        <fullName evidence="5">Large ribosomal subunit protein bL25</fullName>
    </recommendedName>
    <alternativeName>
        <fullName evidence="5">General stress protein CTC</fullName>
    </alternativeName>
</protein>
<keyword evidence="9" id="KW-1185">Reference proteome</keyword>
<dbReference type="InterPro" id="IPR001021">
    <property type="entry name" value="Ribosomal_bL25_long"/>
</dbReference>
<feature type="domain" description="Large ribosomal subunit protein bL25 L25" evidence="6">
    <location>
        <begin position="7"/>
        <end position="97"/>
    </location>
</feature>
<name>A0A238XL48_9BACT</name>
<dbReference type="NCBIfam" id="NF004135">
    <property type="entry name" value="PRK05618.3-1"/>
    <property type="match status" value="1"/>
</dbReference>
<dbReference type="CDD" id="cd00495">
    <property type="entry name" value="Ribosomal_L25_TL5_CTC"/>
    <property type="match status" value="1"/>
</dbReference>
<keyword evidence="4 5" id="KW-0687">Ribonucleoprotein</keyword>
<dbReference type="InterPro" id="IPR029751">
    <property type="entry name" value="Ribosomal_L25_dom"/>
</dbReference>
<evidence type="ECO:0000256" key="2">
    <source>
        <dbReference type="ARBA" id="ARBA00022884"/>
    </source>
</evidence>
<keyword evidence="1 5" id="KW-0699">rRNA-binding</keyword>
<sequence>MAELMTLTVRPRAEKGKGPCRRIRTSSLVPGIYYNKQGQNLPVQVEMLPLTKLYSKLGASRVFNLQVEQDGKVETLPVLFKNVQYDPIKSSPIHVDFYGVDLDRDIKVEVRVVVEGKAKGIILGGQLEIFRNSLEVVCKPLDVPQKIVIDVTDLDIGVNLHVADVKLPEGVRAVYDDNYAVVGVVAVESDEPKAEAESK</sequence>
<accession>A0A238XL48</accession>
<keyword evidence="3 5" id="KW-0689">Ribosomal protein</keyword>
<dbReference type="GO" id="GO:0006412">
    <property type="term" value="P:translation"/>
    <property type="evidence" value="ECO:0007669"/>
    <property type="project" value="UniProtKB-UniRule"/>
</dbReference>
<evidence type="ECO:0000256" key="5">
    <source>
        <dbReference type="HAMAP-Rule" id="MF_01334"/>
    </source>
</evidence>
<dbReference type="OrthoDB" id="9786489at2"/>
<evidence type="ECO:0000313" key="8">
    <source>
        <dbReference type="EMBL" id="SNR59657.1"/>
    </source>
</evidence>
<dbReference type="SUPFAM" id="SSF50715">
    <property type="entry name" value="Ribosomal protein L25-like"/>
    <property type="match status" value="1"/>
</dbReference>
<dbReference type="Gene3D" id="2.40.240.10">
    <property type="entry name" value="Ribosomal Protein L25, Chain P"/>
    <property type="match status" value="1"/>
</dbReference>
<dbReference type="PANTHER" id="PTHR33284">
    <property type="entry name" value="RIBOSOMAL PROTEIN L25/GLN-TRNA SYNTHETASE, ANTI-CODON-BINDING DOMAIN-CONTAINING PROTEIN"/>
    <property type="match status" value="1"/>
</dbReference>
<evidence type="ECO:0000313" key="9">
    <source>
        <dbReference type="Proteomes" id="UP000198324"/>
    </source>
</evidence>
<dbReference type="GO" id="GO:0022625">
    <property type="term" value="C:cytosolic large ribosomal subunit"/>
    <property type="evidence" value="ECO:0007669"/>
    <property type="project" value="TreeGrafter"/>
</dbReference>
<dbReference type="Pfam" id="PF14693">
    <property type="entry name" value="Ribosomal_TL5_C"/>
    <property type="match status" value="1"/>
</dbReference>
<keyword evidence="2 5" id="KW-0694">RNA-binding</keyword>
<dbReference type="InterPro" id="IPR011035">
    <property type="entry name" value="Ribosomal_bL25/Gln-tRNA_synth"/>
</dbReference>
<gene>
    <name evidence="5" type="primary">rplY</name>
    <name evidence="5" type="synonym">ctc</name>
    <name evidence="8" type="ORF">SAMN04488503_0244</name>
</gene>
<dbReference type="AlphaFoldDB" id="A0A238XL48"/>
<dbReference type="NCBIfam" id="TIGR00731">
    <property type="entry name" value="bL25_bact_ctc"/>
    <property type="match status" value="1"/>
</dbReference>
<evidence type="ECO:0000256" key="3">
    <source>
        <dbReference type="ARBA" id="ARBA00022980"/>
    </source>
</evidence>
<dbReference type="PANTHER" id="PTHR33284:SF1">
    <property type="entry name" value="RIBOSOMAL PROTEIN L25_GLN-TRNA SYNTHETASE, ANTI-CODON-BINDING DOMAIN-CONTAINING PROTEIN"/>
    <property type="match status" value="1"/>
</dbReference>
<comment type="similarity">
    <text evidence="5">Belongs to the bacterial ribosomal protein bL25 family. CTC subfamily.</text>
</comment>
<comment type="subunit">
    <text evidence="5">Part of the 50S ribosomal subunit; part of the 5S rRNA/L5/L18/L25 subcomplex. Contacts the 5S rRNA. Binds to the 5S rRNA independently of L5 and L18.</text>
</comment>
<dbReference type="EMBL" id="FZOC01000001">
    <property type="protein sequence ID" value="SNR59657.1"/>
    <property type="molecule type" value="Genomic_DNA"/>
</dbReference>
<dbReference type="Gene3D" id="2.170.120.20">
    <property type="entry name" value="Ribosomal protein L25, beta domain"/>
    <property type="match status" value="1"/>
</dbReference>
<feature type="domain" description="Large ribosomal subunit protein bL25 beta" evidence="7">
    <location>
        <begin position="106"/>
        <end position="186"/>
    </location>
</feature>
<evidence type="ECO:0000259" key="6">
    <source>
        <dbReference type="Pfam" id="PF01386"/>
    </source>
</evidence>
<evidence type="ECO:0000256" key="4">
    <source>
        <dbReference type="ARBA" id="ARBA00023274"/>
    </source>
</evidence>
<evidence type="ECO:0000259" key="7">
    <source>
        <dbReference type="Pfam" id="PF14693"/>
    </source>
</evidence>
<dbReference type="Proteomes" id="UP000198324">
    <property type="component" value="Unassembled WGS sequence"/>
</dbReference>
<dbReference type="InterPro" id="IPR020057">
    <property type="entry name" value="Ribosomal_bL25_b-dom"/>
</dbReference>
<dbReference type="RefSeq" id="WP_089270894.1">
    <property type="nucleotide sequence ID" value="NZ_FZOC01000001.1"/>
</dbReference>
<dbReference type="Pfam" id="PF01386">
    <property type="entry name" value="Ribosomal_L25p"/>
    <property type="match status" value="1"/>
</dbReference>
<proteinExistence type="inferred from homology"/>